<dbReference type="Pfam" id="PF04365">
    <property type="entry name" value="BrnT_toxin"/>
    <property type="match status" value="1"/>
</dbReference>
<dbReference type="InterPro" id="IPR007460">
    <property type="entry name" value="BrnT_toxin"/>
</dbReference>
<name>A0A846H4A9_9CYAN</name>
<dbReference type="RefSeq" id="WP_039738790.1">
    <property type="nucleotide sequence ID" value="NZ_JTCM02000003.1"/>
</dbReference>
<dbReference type="Proteomes" id="UP000031549">
    <property type="component" value="Unassembled WGS sequence"/>
</dbReference>
<dbReference type="EMBL" id="JTCM02000003">
    <property type="protein sequence ID" value="NEU71429.1"/>
    <property type="molecule type" value="Genomic_DNA"/>
</dbReference>
<evidence type="ECO:0000313" key="2">
    <source>
        <dbReference type="Proteomes" id="UP000031549"/>
    </source>
</evidence>
<dbReference type="InterPro" id="IPR038573">
    <property type="entry name" value="BrnT_sf"/>
</dbReference>
<dbReference type="Gene3D" id="3.10.450.530">
    <property type="entry name" value="Ribonuclease toxin, BrnT, of type II toxin-antitoxin system"/>
    <property type="match status" value="1"/>
</dbReference>
<sequence>MIEDISGYDWDDGNYQKCQKHGVSIEEIETLFSSKVWIGPDINHSELEQRFLAIGKSTKGKYIFLAFTIREKKEEIFIRPISARYMHEKEVQKYEKNLAKNDN</sequence>
<gene>
    <name evidence="1" type="ORF">PI95_002250</name>
</gene>
<reference evidence="1 2" key="1">
    <citation type="journal article" date="2015" name="Genome Announc.">
        <title>Draft Genome Sequence of Cyanobacterium Hassallia byssoidea Strain VB512170, Isolated from Monuments in India.</title>
        <authorList>
            <person name="Singh D."/>
            <person name="Chandrababunaidu M.M."/>
            <person name="Panda A."/>
            <person name="Sen D."/>
            <person name="Bhattacharyya S."/>
            <person name="Adhikary S.P."/>
            <person name="Tripathy S."/>
        </authorList>
    </citation>
    <scope>NUCLEOTIDE SEQUENCE [LARGE SCALE GENOMIC DNA]</scope>
    <source>
        <strain evidence="1 2">VB512170</strain>
    </source>
</reference>
<comment type="caution">
    <text evidence="1">The sequence shown here is derived from an EMBL/GenBank/DDBJ whole genome shotgun (WGS) entry which is preliminary data.</text>
</comment>
<accession>A0A846H4A9</accession>
<proteinExistence type="predicted"/>
<organism evidence="1 2">
    <name type="scientific">Hassallia byssoidea VB512170</name>
    <dbReference type="NCBI Taxonomy" id="1304833"/>
    <lineage>
        <taxon>Bacteria</taxon>
        <taxon>Bacillati</taxon>
        <taxon>Cyanobacteriota</taxon>
        <taxon>Cyanophyceae</taxon>
        <taxon>Nostocales</taxon>
        <taxon>Tolypothrichaceae</taxon>
        <taxon>Hassallia</taxon>
    </lineage>
</organism>
<keyword evidence="2" id="KW-1185">Reference proteome</keyword>
<protein>
    <submittedName>
        <fullName evidence="1">BrnT family toxin</fullName>
    </submittedName>
</protein>
<evidence type="ECO:0000313" key="1">
    <source>
        <dbReference type="EMBL" id="NEU71429.1"/>
    </source>
</evidence>
<dbReference type="AlphaFoldDB" id="A0A846H4A9"/>